<reference evidence="3 4" key="1">
    <citation type="submission" date="2021-08" db="EMBL/GenBank/DDBJ databases">
        <title>Nocardioides bacterium WL0053 sp. nov., isolated from the sediment.</title>
        <authorList>
            <person name="Wang L."/>
            <person name="Zhang D."/>
            <person name="Zhang A."/>
        </authorList>
    </citation>
    <scope>NUCLEOTIDE SEQUENCE [LARGE SCALE GENOMIC DNA]</scope>
    <source>
        <strain evidence="3 4">WL0053</strain>
    </source>
</reference>
<dbReference type="Pfam" id="PF13240">
    <property type="entry name" value="Zn_Ribbon_1"/>
    <property type="match status" value="1"/>
</dbReference>
<dbReference type="RefSeq" id="WP_221024906.1">
    <property type="nucleotide sequence ID" value="NZ_JAIEZQ010000002.1"/>
</dbReference>
<name>A0ABS7RM50_9ACTN</name>
<feature type="transmembrane region" description="Helical" evidence="1">
    <location>
        <begin position="26"/>
        <end position="47"/>
    </location>
</feature>
<dbReference type="EMBL" id="JAIEZQ010000002">
    <property type="protein sequence ID" value="MBY9075113.1"/>
    <property type="molecule type" value="Genomic_DNA"/>
</dbReference>
<proteinExistence type="predicted"/>
<feature type="transmembrane region" description="Helical" evidence="1">
    <location>
        <begin position="59"/>
        <end position="88"/>
    </location>
</feature>
<evidence type="ECO:0000313" key="3">
    <source>
        <dbReference type="EMBL" id="MBY9075113.1"/>
    </source>
</evidence>
<organism evidence="3 4">
    <name type="scientific">Nocardioides jiangsuensis</name>
    <dbReference type="NCBI Taxonomy" id="2866161"/>
    <lineage>
        <taxon>Bacteria</taxon>
        <taxon>Bacillati</taxon>
        <taxon>Actinomycetota</taxon>
        <taxon>Actinomycetes</taxon>
        <taxon>Propionibacteriales</taxon>
        <taxon>Nocardioidaceae</taxon>
        <taxon>Nocardioides</taxon>
    </lineage>
</organism>
<dbReference type="Proteomes" id="UP000754710">
    <property type="component" value="Unassembled WGS sequence"/>
</dbReference>
<accession>A0ABS7RM50</accession>
<comment type="caution">
    <text evidence="3">The sequence shown here is derived from an EMBL/GenBank/DDBJ whole genome shotgun (WGS) entry which is preliminary data.</text>
</comment>
<dbReference type="InterPro" id="IPR026870">
    <property type="entry name" value="Zinc_ribbon_dom"/>
</dbReference>
<gene>
    <name evidence="3" type="ORF">K1X13_09805</name>
</gene>
<evidence type="ECO:0000313" key="4">
    <source>
        <dbReference type="Proteomes" id="UP000754710"/>
    </source>
</evidence>
<keyword evidence="1" id="KW-0812">Transmembrane</keyword>
<protein>
    <submittedName>
        <fullName evidence="3">Zinc ribbon domain-containing protein</fullName>
    </submittedName>
</protein>
<keyword evidence="1" id="KW-1133">Transmembrane helix</keyword>
<sequence>MSSGLTPGSGQDTTGGRRSRRMAFRVLGALFVLAALACIGVAVADLFATGDMTAEPTKFWLFFVGVPLFFVGGVLLQLGFAGAAASYIAEEYSPAMRTAAQSLGLGGPTTGWAPDHGRTGPYCRSCGRRNEADARFCDGCGTATGA</sequence>
<keyword evidence="4" id="KW-1185">Reference proteome</keyword>
<feature type="domain" description="Zinc-ribbon" evidence="2">
    <location>
        <begin position="122"/>
        <end position="143"/>
    </location>
</feature>
<evidence type="ECO:0000259" key="2">
    <source>
        <dbReference type="Pfam" id="PF13240"/>
    </source>
</evidence>
<keyword evidence="1" id="KW-0472">Membrane</keyword>
<evidence type="ECO:0000256" key="1">
    <source>
        <dbReference type="SAM" id="Phobius"/>
    </source>
</evidence>